<dbReference type="PANTHER" id="PTHR12296:SF21">
    <property type="entry name" value="DENN DOMAIN-CONTAINING PROTEIN 3"/>
    <property type="match status" value="1"/>
</dbReference>
<dbReference type="InterPro" id="IPR019775">
    <property type="entry name" value="WD40_repeat_CS"/>
</dbReference>
<dbReference type="InterPro" id="IPR005113">
    <property type="entry name" value="uDENN_dom"/>
</dbReference>
<dbReference type="SMART" id="SM00320">
    <property type="entry name" value="WD40"/>
    <property type="match status" value="3"/>
</dbReference>
<dbReference type="SUPFAM" id="SSF50998">
    <property type="entry name" value="Quinoprotein alcohol dehydrogenase-like"/>
    <property type="match status" value="1"/>
</dbReference>
<dbReference type="Pfam" id="PF02141">
    <property type="entry name" value="DENN"/>
    <property type="match status" value="1"/>
</dbReference>
<gene>
    <name evidence="7" type="primary">DENND3</name>
</gene>
<evidence type="ECO:0000313" key="6">
    <source>
        <dbReference type="Proteomes" id="UP001652663"/>
    </source>
</evidence>
<dbReference type="PANTHER" id="PTHR12296">
    <property type="entry name" value="DENN DOMAIN-CONTAINING PROTEIN 4"/>
    <property type="match status" value="1"/>
</dbReference>
<dbReference type="SMART" id="SM00801">
    <property type="entry name" value="dDENN"/>
    <property type="match status" value="1"/>
</dbReference>
<dbReference type="InterPro" id="IPR057977">
    <property type="entry name" value="TPR_DENND3"/>
</dbReference>
<dbReference type="InterPro" id="IPR051696">
    <property type="entry name" value="DENN_Domain_GEFs"/>
</dbReference>
<dbReference type="InterPro" id="IPR037516">
    <property type="entry name" value="Tripartite_DENN"/>
</dbReference>
<dbReference type="GeneID" id="109568526"/>
<keyword evidence="2" id="KW-0344">Guanine-nucleotide releasing factor</keyword>
<feature type="region of interest" description="Disordered" evidence="4">
    <location>
        <begin position="1"/>
        <end position="53"/>
    </location>
</feature>
<dbReference type="Pfam" id="PF25570">
    <property type="entry name" value="TPR_DENND3"/>
    <property type="match status" value="1"/>
</dbReference>
<reference evidence="7" key="1">
    <citation type="submission" date="2025-08" db="UniProtKB">
        <authorList>
            <consortium name="RefSeq"/>
        </authorList>
    </citation>
    <scope>IDENTIFICATION</scope>
    <source>
        <tissue evidence="7">Blood</tissue>
    </source>
</reference>
<dbReference type="PROSITE" id="PS50211">
    <property type="entry name" value="DENN"/>
    <property type="match status" value="1"/>
</dbReference>
<organism evidence="6 7">
    <name type="scientific">Bos indicus</name>
    <name type="common">Zebu</name>
    <dbReference type="NCBI Taxonomy" id="9915"/>
    <lineage>
        <taxon>Eukaryota</taxon>
        <taxon>Metazoa</taxon>
        <taxon>Chordata</taxon>
        <taxon>Craniata</taxon>
        <taxon>Vertebrata</taxon>
        <taxon>Euteleostomi</taxon>
        <taxon>Mammalia</taxon>
        <taxon>Eutheria</taxon>
        <taxon>Laurasiatheria</taxon>
        <taxon>Artiodactyla</taxon>
        <taxon>Ruminantia</taxon>
        <taxon>Pecora</taxon>
        <taxon>Bovidae</taxon>
        <taxon>Bovinae</taxon>
        <taxon>Bos</taxon>
    </lineage>
</organism>
<sequence length="1217" mass="135300">MSEDQPAAASAGAGQSGGRGCGPKSGPGGPRRPSPVCPVGLGRGGGAAMAEAAPHHPALPSGLLELCALLGAPRDSLRCSEQVAQRKGVKGPSFLDPEVLSVFVPPFVMKEDSQPAASNCTTPGKNRKRSFRKKRERPRVELGKGVPGGPRGPDPEDVNIPNGVDLLALPQLCFPGGLCVASEPREDCVHFLVLTDICGNRTYGVVAQYYRPLHDEYCFYNGRTHWEALGPGGSAAGCFVPFAVCVVSRFPYYNALKDCLSCLLTHLKFCKDFEVDNHIKDFAAKLSLIPSPPPGPLHLEADGLILINIDSGNITYSNDEEVDVPDIPLLAAQTFIQRVQSLQLHHELDLAHLCASTDVNEGRASRRAWQQQLNCQIQQMTLQLLVSIFREVKNHLNYEHRVFNSEEFLKTRALGDQQFYKQVLDTYMFHAFLKARLSRRMDAFAQMDLHTQSEEDRINGMLLSPRRPTIEKMASRKSSVSHTAHRRMVVSMPNLQDITVPELPPRNSSLRKIQTTEYGSSHTVLDVPPKSTHTFKIPEIHFPLVAQCVQAFYADCVAQLSKAMGSLAPENSVLLARYFYLRGLVQLMQGQLLDALLDFQSLYKTDVRVFPTDLVQTTVESLSAPERTQAERMPELRRLISEVMDRPADVPKADDRVKNFELPKKHMQLDDFVKRVQESGIVKDTVIIHRLFEALTVGHEKQIDPETFKDFYNCWKEAEAEAQEVSLPLSVMEQLDKSECVYKLSRSVKTNRGVGKIAMTQKRLFLLTEGRPGYVEISTFRNIEDVRSTMATFLLLRIPTLKIKTTSKKEVFEANLKTECDLWHLMVKEMWAGRKLADDHKDPQYVQQALTHILLMDAVVGTLQSPGAIYAASKLSYFDRMKNEMPMAIPKTTSETLKHKINPSEGETTPRAVDVLLYTPGHLDPAEKVEDAHPKLWCALNEGKVIVFDASSWTIHQHCFRVGTSKLNCMVMAEQSQVWVGSEDSVIYIINVHSMSCNKQLTDHRSSVTGLAVQDGEQAPSTVYSCSADGTVLAWNASSLRVTGRFQVPGGGLSAIRLHGGRLWCCTGDSILMVNMNGSSCQKLKITGSFKETGTSFLGFQLMPEQEQLWAACAGYPDVYVWSLQDPAQPPQRIHLQDCSEINCMIRVKKQIWVGTTGLSQGQLKGKIYVMDAERRTVEKELVAHADTVKTLCSAEDRYVLSGAGPEEGKIAIWKVE</sequence>
<name>A0ABM4TEJ7_BOSIN</name>
<evidence type="ECO:0000313" key="7">
    <source>
        <dbReference type="RefSeq" id="XP_070658465.1"/>
    </source>
</evidence>
<feature type="compositionally biased region" description="Gly residues" evidence="4">
    <location>
        <begin position="14"/>
        <end position="29"/>
    </location>
</feature>
<keyword evidence="6" id="KW-1185">Reference proteome</keyword>
<feature type="region of interest" description="Disordered" evidence="4">
    <location>
        <begin position="113"/>
        <end position="157"/>
    </location>
</feature>
<feature type="compositionally biased region" description="Polar residues" evidence="4">
    <location>
        <begin position="115"/>
        <end position="124"/>
    </location>
</feature>
<protein>
    <submittedName>
        <fullName evidence="7">DENN domain-containing protein 3 isoform X5</fullName>
    </submittedName>
</protein>
<dbReference type="PROSITE" id="PS00678">
    <property type="entry name" value="WD_REPEATS_1"/>
    <property type="match status" value="1"/>
</dbReference>
<evidence type="ECO:0000256" key="3">
    <source>
        <dbReference type="ARBA" id="ARBA00022737"/>
    </source>
</evidence>
<evidence type="ECO:0000259" key="5">
    <source>
        <dbReference type="PROSITE" id="PS50211"/>
    </source>
</evidence>
<keyword evidence="1" id="KW-0853">WD repeat</keyword>
<dbReference type="InterPro" id="IPR001680">
    <property type="entry name" value="WD40_rpt"/>
</dbReference>
<dbReference type="Gene3D" id="3.30.450.200">
    <property type="match status" value="1"/>
</dbReference>
<dbReference type="Proteomes" id="UP001652663">
    <property type="component" value="Chromosome 14"/>
</dbReference>
<dbReference type="InterPro" id="IPR015943">
    <property type="entry name" value="WD40/YVTN_repeat-like_dom_sf"/>
</dbReference>
<dbReference type="InterPro" id="IPR001194">
    <property type="entry name" value="cDENN_dom"/>
</dbReference>
<dbReference type="Gene3D" id="2.130.10.10">
    <property type="entry name" value="YVTN repeat-like/Quinoprotein amine dehydrogenase"/>
    <property type="match status" value="1"/>
</dbReference>
<dbReference type="InterPro" id="IPR005112">
    <property type="entry name" value="dDENN_dom"/>
</dbReference>
<evidence type="ECO:0000256" key="1">
    <source>
        <dbReference type="ARBA" id="ARBA00022574"/>
    </source>
</evidence>
<keyword evidence="3" id="KW-0677">Repeat</keyword>
<evidence type="ECO:0000256" key="2">
    <source>
        <dbReference type="ARBA" id="ARBA00022658"/>
    </source>
</evidence>
<feature type="domain" description="UDENN" evidence="5">
    <location>
        <begin position="124"/>
        <end position="563"/>
    </location>
</feature>
<dbReference type="RefSeq" id="XP_070658465.1">
    <property type="nucleotide sequence ID" value="XM_070802364.1"/>
</dbReference>
<evidence type="ECO:0000256" key="4">
    <source>
        <dbReference type="SAM" id="MobiDB-lite"/>
    </source>
</evidence>
<dbReference type="InterPro" id="IPR011047">
    <property type="entry name" value="Quinoprotein_ADH-like_sf"/>
</dbReference>
<proteinExistence type="predicted"/>
<feature type="compositionally biased region" description="Basic residues" evidence="4">
    <location>
        <begin position="125"/>
        <end position="137"/>
    </location>
</feature>
<accession>A0ABM4TEJ7</accession>
<dbReference type="Pfam" id="PF03456">
    <property type="entry name" value="uDENN"/>
    <property type="match status" value="1"/>
</dbReference>